<evidence type="ECO:0008006" key="3">
    <source>
        <dbReference type="Google" id="ProtNLM"/>
    </source>
</evidence>
<protein>
    <recommendedName>
        <fullName evidence="3">PcfJ-like protein</fullName>
    </recommendedName>
</protein>
<organism evidence="1 2">
    <name type="scientific">Zhengella mangrovi</name>
    <dbReference type="NCBI Taxonomy" id="1982044"/>
    <lineage>
        <taxon>Bacteria</taxon>
        <taxon>Pseudomonadati</taxon>
        <taxon>Pseudomonadota</taxon>
        <taxon>Alphaproteobacteria</taxon>
        <taxon>Hyphomicrobiales</taxon>
        <taxon>Notoacmeibacteraceae</taxon>
        <taxon>Zhengella</taxon>
    </lineage>
</organism>
<dbReference type="OrthoDB" id="8866982at2"/>
<reference evidence="1 2" key="1">
    <citation type="submission" date="2017-10" db="EMBL/GenBank/DDBJ databases">
        <title>Sedimentibacterium mangrovi gen. nov., sp. nov., a novel member of family Phyllobacteriacea isolated from mangrove sediment.</title>
        <authorList>
            <person name="Liao H."/>
            <person name="Tian Y."/>
        </authorList>
    </citation>
    <scope>NUCLEOTIDE SEQUENCE [LARGE SCALE GENOMIC DNA]</scope>
    <source>
        <strain evidence="1 2">X9-2-2</strain>
    </source>
</reference>
<keyword evidence="2" id="KW-1185">Reference proteome</keyword>
<dbReference type="AlphaFoldDB" id="A0A2G1QS04"/>
<gene>
    <name evidence="1" type="ORF">CSC94_06620</name>
</gene>
<sequence length="387" mass="44148">MARSMIKRRQEAARERIEAYEATLRRVSPKARPAPDFEKAITEARRGFINETVRAGDGWSPRLKTRNPARLRLAAARHLFAVYPVPEPLERIWLDDAGLEEAEVRLRKRWYVIVARGGSLYKEAARSLLTKKQVHRFLNPPGRLSFTEAFWHAIAGSFTGDGGIALRIARSKIGRTPRAELAFWRDVARFFAVNPVSLEEIDDLCDFLAARHRRDRGWSLDGRTLASVRRLAAEWHRDVAAVARIEAARRRFVEAERHRGGADRGEGGRWKGAAIADWSWQPSGKDARYRKEAYAFVQLRSAEDLVHESRIMHHCVWTYAAKCISGQASIWSMRHVAAGQSTRLLTIELDRGNRAVQVRGFANRTAKPDERKVLERWARARGIHLPA</sequence>
<evidence type="ECO:0000313" key="2">
    <source>
        <dbReference type="Proteomes" id="UP000221168"/>
    </source>
</evidence>
<dbReference type="EMBL" id="PDVP01000002">
    <property type="protein sequence ID" value="PHP68316.1"/>
    <property type="molecule type" value="Genomic_DNA"/>
</dbReference>
<dbReference type="Proteomes" id="UP000221168">
    <property type="component" value="Unassembled WGS sequence"/>
</dbReference>
<dbReference type="Pfam" id="PF14284">
    <property type="entry name" value="PcfJ"/>
    <property type="match status" value="1"/>
</dbReference>
<dbReference type="InterPro" id="IPR025586">
    <property type="entry name" value="PcfJ"/>
</dbReference>
<evidence type="ECO:0000313" key="1">
    <source>
        <dbReference type="EMBL" id="PHP68316.1"/>
    </source>
</evidence>
<name>A0A2G1QS04_9HYPH</name>
<comment type="caution">
    <text evidence="1">The sequence shown here is derived from an EMBL/GenBank/DDBJ whole genome shotgun (WGS) entry which is preliminary data.</text>
</comment>
<accession>A0A2G1QS04</accession>
<proteinExistence type="predicted"/>
<dbReference type="RefSeq" id="WP_099305070.1">
    <property type="nucleotide sequence ID" value="NZ_PDVP01000002.1"/>
</dbReference>